<keyword evidence="1 5" id="KW-0808">Transferase</keyword>
<dbReference type="GO" id="GO:0008999">
    <property type="term" value="F:protein-N-terminal-alanine acetyltransferase activity"/>
    <property type="evidence" value="ECO:0007669"/>
    <property type="project" value="TreeGrafter"/>
</dbReference>
<name>A0A4R4PE37_9ACTN</name>
<comment type="caution">
    <text evidence="5">The sequence shown here is derived from an EMBL/GenBank/DDBJ whole genome shotgun (WGS) entry which is preliminary data.</text>
</comment>
<evidence type="ECO:0000259" key="4">
    <source>
        <dbReference type="PROSITE" id="PS51186"/>
    </source>
</evidence>
<dbReference type="PANTHER" id="PTHR43792">
    <property type="entry name" value="GNAT FAMILY, PUTATIVE (AFU_ORTHOLOGUE AFUA_3G00765)-RELATED-RELATED"/>
    <property type="match status" value="1"/>
</dbReference>
<proteinExistence type="inferred from homology"/>
<dbReference type="EMBL" id="SMJW01000006">
    <property type="protein sequence ID" value="TDC19697.1"/>
    <property type="molecule type" value="Genomic_DNA"/>
</dbReference>
<dbReference type="InterPro" id="IPR051531">
    <property type="entry name" value="N-acetyltransferase"/>
</dbReference>
<evidence type="ECO:0000313" key="6">
    <source>
        <dbReference type="Proteomes" id="UP000295431"/>
    </source>
</evidence>
<reference evidence="5 6" key="1">
    <citation type="submission" date="2019-03" db="EMBL/GenBank/DDBJ databases">
        <title>Draft genome sequences of novel Actinobacteria.</title>
        <authorList>
            <person name="Sahin N."/>
            <person name="Ay H."/>
            <person name="Saygin H."/>
        </authorList>
    </citation>
    <scope>NUCLEOTIDE SEQUENCE [LARGE SCALE GENOMIC DNA]</scope>
    <source>
        <strain evidence="5 6">DSM 45347</strain>
    </source>
</reference>
<protein>
    <submittedName>
        <fullName evidence="5">N-acetyltransferase</fullName>
    </submittedName>
</protein>
<evidence type="ECO:0000313" key="5">
    <source>
        <dbReference type="EMBL" id="TDC19697.1"/>
    </source>
</evidence>
<dbReference type="Pfam" id="PF13302">
    <property type="entry name" value="Acetyltransf_3"/>
    <property type="match status" value="1"/>
</dbReference>
<keyword evidence="6" id="KW-1185">Reference proteome</keyword>
<organism evidence="5 6">
    <name type="scientific">Actinomadura bangladeshensis</name>
    <dbReference type="NCBI Taxonomy" id="453573"/>
    <lineage>
        <taxon>Bacteria</taxon>
        <taxon>Bacillati</taxon>
        <taxon>Actinomycetota</taxon>
        <taxon>Actinomycetes</taxon>
        <taxon>Streptosporangiales</taxon>
        <taxon>Thermomonosporaceae</taxon>
        <taxon>Actinomadura</taxon>
    </lineage>
</organism>
<evidence type="ECO:0000256" key="2">
    <source>
        <dbReference type="ARBA" id="ARBA00023315"/>
    </source>
</evidence>
<sequence length="181" mass="19255">MTLLVGARVSLRTVAAEDEDAFVRSARQSAGLHRHLIYAPTSAAAFGAYLARFDGVRAVGFVVVLNGTGELAGLVNINGIVDERRTGGPRAWLGFGGFAATSGHGYVGEGVRLAVRYAFGELGLRRLDADVQPGNAASRRVVERAGFRPAGAAPKSIRIEGEWREHETWVLLAGDGLRKDV</sequence>
<evidence type="ECO:0000256" key="1">
    <source>
        <dbReference type="ARBA" id="ARBA00022679"/>
    </source>
</evidence>
<dbReference type="SUPFAM" id="SSF55729">
    <property type="entry name" value="Acyl-CoA N-acyltransferases (Nat)"/>
    <property type="match status" value="1"/>
</dbReference>
<dbReference type="InterPro" id="IPR016181">
    <property type="entry name" value="Acyl_CoA_acyltransferase"/>
</dbReference>
<comment type="similarity">
    <text evidence="3">Belongs to the acetyltransferase family. RimJ subfamily.</text>
</comment>
<feature type="domain" description="N-acetyltransferase" evidence="4">
    <location>
        <begin position="9"/>
        <end position="175"/>
    </location>
</feature>
<keyword evidence="2" id="KW-0012">Acyltransferase</keyword>
<dbReference type="RefSeq" id="WP_131936567.1">
    <property type="nucleotide sequence ID" value="NZ_BAAAMX010000034.1"/>
</dbReference>
<evidence type="ECO:0000256" key="3">
    <source>
        <dbReference type="ARBA" id="ARBA00038502"/>
    </source>
</evidence>
<dbReference type="Proteomes" id="UP000295431">
    <property type="component" value="Unassembled WGS sequence"/>
</dbReference>
<dbReference type="InterPro" id="IPR000182">
    <property type="entry name" value="GNAT_dom"/>
</dbReference>
<dbReference type="PROSITE" id="PS51186">
    <property type="entry name" value="GNAT"/>
    <property type="match status" value="1"/>
</dbReference>
<dbReference type="Gene3D" id="3.40.630.30">
    <property type="match status" value="1"/>
</dbReference>
<gene>
    <name evidence="5" type="ORF">E1284_02450</name>
</gene>
<accession>A0A4R4PE37</accession>
<dbReference type="PANTHER" id="PTHR43792:SF8">
    <property type="entry name" value="[RIBOSOMAL PROTEIN US5]-ALANINE N-ACETYLTRANSFERASE"/>
    <property type="match status" value="1"/>
</dbReference>
<dbReference type="AlphaFoldDB" id="A0A4R4PE37"/>
<dbReference type="GO" id="GO:0005737">
    <property type="term" value="C:cytoplasm"/>
    <property type="evidence" value="ECO:0007669"/>
    <property type="project" value="TreeGrafter"/>
</dbReference>
<dbReference type="OrthoDB" id="5242221at2"/>